<dbReference type="PANTHER" id="PTHR11101">
    <property type="entry name" value="PHOSPHATE TRANSPORTER"/>
    <property type="match status" value="1"/>
</dbReference>
<dbReference type="AlphaFoldDB" id="A0A917ASP8"/>
<feature type="transmembrane region" description="Helical" evidence="6">
    <location>
        <begin position="73"/>
        <end position="93"/>
    </location>
</feature>
<reference evidence="7" key="2">
    <citation type="submission" date="2020-09" db="EMBL/GenBank/DDBJ databases">
        <authorList>
            <person name="Sun Q."/>
            <person name="Zhou Y."/>
        </authorList>
    </citation>
    <scope>NUCLEOTIDE SEQUENCE</scope>
    <source>
        <strain evidence="7">CGMCC 1.12698</strain>
    </source>
</reference>
<keyword evidence="4 6" id="KW-1133">Transmembrane helix</keyword>
<evidence type="ECO:0000256" key="1">
    <source>
        <dbReference type="ARBA" id="ARBA00004141"/>
    </source>
</evidence>
<comment type="caution">
    <text evidence="7">The sequence shown here is derived from an EMBL/GenBank/DDBJ whole genome shotgun (WGS) entry which is preliminary data.</text>
</comment>
<protein>
    <submittedName>
        <fullName evidence="7">Sulfate permease CysP</fullName>
    </submittedName>
</protein>
<gene>
    <name evidence="7" type="primary">cysP</name>
    <name evidence="7" type="ORF">GCM10007140_21360</name>
</gene>
<dbReference type="RefSeq" id="WP_188388342.1">
    <property type="nucleotide sequence ID" value="NZ_BMFK01000001.1"/>
</dbReference>
<sequence length="357" mass="37310">MLIIMAFIIAFFFAMNIGASGGAAAMGVAYASGSIKNKNIALILCGICIVIGSVVAGDKVTKTISSGIAPQTIFTVEVVVVTLIAATLSLFIANMLGIPLSTSEITIGAVAGVGIAFEMLYIQQLVLIIMFWFIVPVVAFGISYVTGKGILSFTKRRPHIEAKWKKPLTFLVILAACAEAFSAGMKNVANAIGPLVSANLLGMQDAALYGGLFVALGAFLLGRKVLETNGKKITSFTLLEGIAISTTSAALVITGALYGLPLPITQITTSSIIGIGSAKNGAAVLKKGIVVQMLKVWFAAPFLSMVIAYVLVKVFIQSDFYAVAIVVAVFLATIGLISLVQSIRQERRSIHENGGGI</sequence>
<proteinExistence type="predicted"/>
<feature type="transmembrane region" description="Helical" evidence="6">
    <location>
        <begin position="125"/>
        <end position="147"/>
    </location>
</feature>
<comment type="subcellular location">
    <subcellularLocation>
        <location evidence="1">Membrane</location>
        <topology evidence="1">Multi-pass membrane protein</topology>
    </subcellularLocation>
</comment>
<feature type="transmembrane region" description="Helical" evidence="6">
    <location>
        <begin position="322"/>
        <end position="340"/>
    </location>
</feature>
<evidence type="ECO:0000313" key="8">
    <source>
        <dbReference type="Proteomes" id="UP000605259"/>
    </source>
</evidence>
<feature type="transmembrane region" description="Helical" evidence="6">
    <location>
        <begin position="41"/>
        <end position="61"/>
    </location>
</feature>
<dbReference type="InterPro" id="IPR001204">
    <property type="entry name" value="Phos_transporter"/>
</dbReference>
<organism evidence="7 8">
    <name type="scientific">Priestia taiwanensis</name>
    <dbReference type="NCBI Taxonomy" id="1347902"/>
    <lineage>
        <taxon>Bacteria</taxon>
        <taxon>Bacillati</taxon>
        <taxon>Bacillota</taxon>
        <taxon>Bacilli</taxon>
        <taxon>Bacillales</taxon>
        <taxon>Bacillaceae</taxon>
        <taxon>Priestia</taxon>
    </lineage>
</organism>
<feature type="transmembrane region" description="Helical" evidence="6">
    <location>
        <begin position="238"/>
        <end position="258"/>
    </location>
</feature>
<feature type="transmembrane region" description="Helical" evidence="6">
    <location>
        <begin position="264"/>
        <end position="285"/>
    </location>
</feature>
<evidence type="ECO:0000256" key="2">
    <source>
        <dbReference type="ARBA" id="ARBA00022448"/>
    </source>
</evidence>
<evidence type="ECO:0000256" key="4">
    <source>
        <dbReference type="ARBA" id="ARBA00022989"/>
    </source>
</evidence>
<keyword evidence="2" id="KW-0813">Transport</keyword>
<keyword evidence="3 6" id="KW-0812">Transmembrane</keyword>
<dbReference type="GO" id="GO:0016020">
    <property type="term" value="C:membrane"/>
    <property type="evidence" value="ECO:0007669"/>
    <property type="project" value="UniProtKB-SubCell"/>
</dbReference>
<evidence type="ECO:0000256" key="6">
    <source>
        <dbReference type="SAM" id="Phobius"/>
    </source>
</evidence>
<reference evidence="7" key="1">
    <citation type="journal article" date="2014" name="Int. J. Syst. Evol. Microbiol.">
        <title>Complete genome sequence of Corynebacterium casei LMG S-19264T (=DSM 44701T), isolated from a smear-ripened cheese.</title>
        <authorList>
            <consortium name="US DOE Joint Genome Institute (JGI-PGF)"/>
            <person name="Walter F."/>
            <person name="Albersmeier A."/>
            <person name="Kalinowski J."/>
            <person name="Ruckert C."/>
        </authorList>
    </citation>
    <scope>NUCLEOTIDE SEQUENCE</scope>
    <source>
        <strain evidence="7">CGMCC 1.12698</strain>
    </source>
</reference>
<name>A0A917ASP8_9BACI</name>
<dbReference type="PANTHER" id="PTHR11101:SF80">
    <property type="entry name" value="PHOSPHATE TRANSPORTER"/>
    <property type="match status" value="1"/>
</dbReference>
<evidence type="ECO:0000256" key="5">
    <source>
        <dbReference type="ARBA" id="ARBA00023136"/>
    </source>
</evidence>
<evidence type="ECO:0000313" key="7">
    <source>
        <dbReference type="EMBL" id="GGE71187.1"/>
    </source>
</evidence>
<accession>A0A917ASP8</accession>
<keyword evidence="5 6" id="KW-0472">Membrane</keyword>
<feature type="transmembrane region" description="Helical" evidence="6">
    <location>
        <begin position="297"/>
        <end position="316"/>
    </location>
</feature>
<dbReference type="Pfam" id="PF01384">
    <property type="entry name" value="PHO4"/>
    <property type="match status" value="2"/>
</dbReference>
<feature type="transmembrane region" description="Helical" evidence="6">
    <location>
        <begin position="206"/>
        <end position="226"/>
    </location>
</feature>
<evidence type="ECO:0000256" key="3">
    <source>
        <dbReference type="ARBA" id="ARBA00022692"/>
    </source>
</evidence>
<dbReference type="GO" id="GO:0005315">
    <property type="term" value="F:phosphate transmembrane transporter activity"/>
    <property type="evidence" value="ECO:0007669"/>
    <property type="project" value="InterPro"/>
</dbReference>
<dbReference type="EMBL" id="BMFK01000001">
    <property type="protein sequence ID" value="GGE71187.1"/>
    <property type="molecule type" value="Genomic_DNA"/>
</dbReference>
<feature type="transmembrane region" description="Helical" evidence="6">
    <location>
        <begin position="168"/>
        <end position="186"/>
    </location>
</feature>
<dbReference type="GO" id="GO:0035435">
    <property type="term" value="P:phosphate ion transmembrane transport"/>
    <property type="evidence" value="ECO:0007669"/>
    <property type="project" value="TreeGrafter"/>
</dbReference>
<dbReference type="Proteomes" id="UP000605259">
    <property type="component" value="Unassembled WGS sequence"/>
</dbReference>
<keyword evidence="8" id="KW-1185">Reference proteome</keyword>